<protein>
    <recommendedName>
        <fullName evidence="1">DUF6434 domain-containing protein</fullName>
    </recommendedName>
</protein>
<comment type="caution">
    <text evidence="2">The sequence shown here is derived from an EMBL/GenBank/DDBJ whole genome shotgun (WGS) entry which is preliminary data.</text>
</comment>
<evidence type="ECO:0000259" key="1">
    <source>
        <dbReference type="Pfam" id="PF20026"/>
    </source>
</evidence>
<feature type="domain" description="DUF6434" evidence="1">
    <location>
        <begin position="3"/>
        <end position="66"/>
    </location>
</feature>
<dbReference type="InterPro" id="IPR045492">
    <property type="entry name" value="DUF6434"/>
</dbReference>
<sequence length="72" mass="8652">MDFDWHSDPITRSTPVTAHYKNTQNVRRFMLEHCGAAFKFDRPFMAWIRDETPKTLGDVVDEWQRRNEKARP</sequence>
<dbReference type="RefSeq" id="WP_048726233.1">
    <property type="nucleotide sequence ID" value="NZ_JBJGXJ010000006.1"/>
</dbReference>
<keyword evidence="3" id="KW-1185">Reference proteome</keyword>
<dbReference type="STRING" id="1674920.ACR52_16465"/>
<name>A0A0J8IRX2_9PSED</name>
<dbReference type="EMBL" id="LFMW01000011">
    <property type="protein sequence ID" value="KMT54426.1"/>
    <property type="molecule type" value="Genomic_DNA"/>
</dbReference>
<evidence type="ECO:0000313" key="3">
    <source>
        <dbReference type="Proteomes" id="UP000037551"/>
    </source>
</evidence>
<dbReference type="PATRIC" id="fig|1674920.3.peg.1222"/>
<reference evidence="2 3" key="1">
    <citation type="submission" date="2015-06" db="EMBL/GenBank/DDBJ databases">
        <title>Draft genome sequence of an Antarctic Pseudomonas sp. strain KG01 with full potential for biotechnological applications.</title>
        <authorList>
            <person name="Pavlov M.S."/>
            <person name="Lira F."/>
            <person name="Martinez J.L."/>
            <person name="Marshall S.H."/>
        </authorList>
    </citation>
    <scope>NUCLEOTIDE SEQUENCE [LARGE SCALE GENOMIC DNA]</scope>
    <source>
        <strain evidence="2 3">KG01</strain>
    </source>
</reference>
<dbReference type="Pfam" id="PF20026">
    <property type="entry name" value="DUF6434"/>
    <property type="match status" value="1"/>
</dbReference>
<proteinExistence type="predicted"/>
<evidence type="ECO:0000313" key="2">
    <source>
        <dbReference type="EMBL" id="KMT54426.1"/>
    </source>
</evidence>
<dbReference type="OrthoDB" id="9778090at2"/>
<gene>
    <name evidence="2" type="ORF">ACR52_16465</name>
</gene>
<accession>A0A0J8IRX2</accession>
<dbReference type="Proteomes" id="UP000037551">
    <property type="component" value="Unassembled WGS sequence"/>
</dbReference>
<dbReference type="AlphaFoldDB" id="A0A0J8IRX2"/>
<organism evidence="2 3">
    <name type="scientific">Pseudomonas fildesensis</name>
    <dbReference type="NCBI Taxonomy" id="1674920"/>
    <lineage>
        <taxon>Bacteria</taxon>
        <taxon>Pseudomonadati</taxon>
        <taxon>Pseudomonadota</taxon>
        <taxon>Gammaproteobacteria</taxon>
        <taxon>Pseudomonadales</taxon>
        <taxon>Pseudomonadaceae</taxon>
        <taxon>Pseudomonas</taxon>
    </lineage>
</organism>